<sequence>MADQQEDQPPPDIYGEEDWAEGAWFRAGRDPAEAGNGRLVLRMKHKSETARSTTACVQNCSWSRLSLSMQDQTKKERQHAHGYIEANGCGTESWKCILGRRRTTLDVFIFLKSSAGSRELTSGRHRSADRPDIPDHPFLDHSYHEYHHRNPPRLEPYALPTQRRRPT</sequence>
<organism evidence="2 3">
    <name type="scientific">Microdochium trichocladiopsis</name>
    <dbReference type="NCBI Taxonomy" id="1682393"/>
    <lineage>
        <taxon>Eukaryota</taxon>
        <taxon>Fungi</taxon>
        <taxon>Dikarya</taxon>
        <taxon>Ascomycota</taxon>
        <taxon>Pezizomycotina</taxon>
        <taxon>Sordariomycetes</taxon>
        <taxon>Xylariomycetidae</taxon>
        <taxon>Xylariales</taxon>
        <taxon>Microdochiaceae</taxon>
        <taxon>Microdochium</taxon>
    </lineage>
</organism>
<dbReference type="GeneID" id="70186988"/>
<dbReference type="EMBL" id="JAGTJQ010000013">
    <property type="protein sequence ID" value="KAH7014185.1"/>
    <property type="molecule type" value="Genomic_DNA"/>
</dbReference>
<reference evidence="2" key="1">
    <citation type="journal article" date="2021" name="Nat. Commun.">
        <title>Genetic determinants of endophytism in the Arabidopsis root mycobiome.</title>
        <authorList>
            <person name="Mesny F."/>
            <person name="Miyauchi S."/>
            <person name="Thiergart T."/>
            <person name="Pickel B."/>
            <person name="Atanasova L."/>
            <person name="Karlsson M."/>
            <person name="Huettel B."/>
            <person name="Barry K.W."/>
            <person name="Haridas S."/>
            <person name="Chen C."/>
            <person name="Bauer D."/>
            <person name="Andreopoulos W."/>
            <person name="Pangilinan J."/>
            <person name="LaButti K."/>
            <person name="Riley R."/>
            <person name="Lipzen A."/>
            <person name="Clum A."/>
            <person name="Drula E."/>
            <person name="Henrissat B."/>
            <person name="Kohler A."/>
            <person name="Grigoriev I.V."/>
            <person name="Martin F.M."/>
            <person name="Hacquard S."/>
        </authorList>
    </citation>
    <scope>NUCLEOTIDE SEQUENCE</scope>
    <source>
        <strain evidence="2">MPI-CAGE-CH-0230</strain>
    </source>
</reference>
<feature type="compositionally biased region" description="Basic and acidic residues" evidence="1">
    <location>
        <begin position="126"/>
        <end position="145"/>
    </location>
</feature>
<dbReference type="AlphaFoldDB" id="A0A9P8XS31"/>
<dbReference type="Proteomes" id="UP000756346">
    <property type="component" value="Unassembled WGS sequence"/>
</dbReference>
<keyword evidence="3" id="KW-1185">Reference proteome</keyword>
<name>A0A9P8XS31_9PEZI</name>
<feature type="region of interest" description="Disordered" evidence="1">
    <location>
        <begin position="119"/>
        <end position="167"/>
    </location>
</feature>
<evidence type="ECO:0000313" key="2">
    <source>
        <dbReference type="EMBL" id="KAH7014185.1"/>
    </source>
</evidence>
<dbReference type="RefSeq" id="XP_046005152.1">
    <property type="nucleotide sequence ID" value="XM_046157442.1"/>
</dbReference>
<evidence type="ECO:0000256" key="1">
    <source>
        <dbReference type="SAM" id="MobiDB-lite"/>
    </source>
</evidence>
<comment type="caution">
    <text evidence="2">The sequence shown here is derived from an EMBL/GenBank/DDBJ whole genome shotgun (WGS) entry which is preliminary data.</text>
</comment>
<gene>
    <name evidence="2" type="ORF">B0I36DRAFT_355437</name>
</gene>
<accession>A0A9P8XS31</accession>
<proteinExistence type="predicted"/>
<protein>
    <submittedName>
        <fullName evidence="2">Uncharacterized protein</fullName>
    </submittedName>
</protein>
<evidence type="ECO:0000313" key="3">
    <source>
        <dbReference type="Proteomes" id="UP000756346"/>
    </source>
</evidence>